<evidence type="ECO:0000256" key="1">
    <source>
        <dbReference type="ARBA" id="ARBA00004370"/>
    </source>
</evidence>
<dbReference type="GO" id="GO:0016491">
    <property type="term" value="F:oxidoreductase activity"/>
    <property type="evidence" value="ECO:0007669"/>
    <property type="project" value="UniProtKB-KW"/>
</dbReference>
<evidence type="ECO:0000259" key="6">
    <source>
        <dbReference type="Pfam" id="PF04116"/>
    </source>
</evidence>
<dbReference type="InterPro" id="IPR050307">
    <property type="entry name" value="Sterol_Desaturase_Related"/>
</dbReference>
<feature type="transmembrane region" description="Helical" evidence="5">
    <location>
        <begin position="20"/>
        <end position="38"/>
    </location>
</feature>
<sequence length="294" mass="32040">MPTTTAAAPAVALVRFLVRYAYVPFMLLGVNGAAIWLVGAGAPKLWLLLVLAFAVGCSFAAERVLPYLPAWNTPRGDGRRDTVHAFVNEVFTLAGLAVVPAVAALAPAPGAWPDSWPLWCQVLLAVAVADLGITLVHRASHHVGWLWRLHAVHHSVTRFYGFNGLMKHPLHQSLETLGGVTPLLLLGMPLDVASVLAFAVAVQLLLQHSNADYRTGPLTKVLALNQGHRFHHLKWAGIGDVNFGLFTLVWDHAMRTYIYDPDRRFTSEDLGMAAKPDYPASYLAQLAEPFRPGP</sequence>
<keyword evidence="4 5" id="KW-0472">Membrane</keyword>
<dbReference type="EMBL" id="CP165727">
    <property type="protein sequence ID" value="XDV61622.1"/>
    <property type="molecule type" value="Genomic_DNA"/>
</dbReference>
<organism evidence="7">
    <name type="scientific">Streptomyces sp. R33</name>
    <dbReference type="NCBI Taxonomy" id="3238629"/>
    <lineage>
        <taxon>Bacteria</taxon>
        <taxon>Bacillati</taxon>
        <taxon>Actinomycetota</taxon>
        <taxon>Actinomycetes</taxon>
        <taxon>Kitasatosporales</taxon>
        <taxon>Streptomycetaceae</taxon>
        <taxon>Streptomyces</taxon>
    </lineage>
</organism>
<feature type="transmembrane region" description="Helical" evidence="5">
    <location>
        <begin position="45"/>
        <end position="65"/>
    </location>
</feature>
<feature type="transmembrane region" description="Helical" evidence="5">
    <location>
        <begin position="183"/>
        <end position="206"/>
    </location>
</feature>
<dbReference type="GO" id="GO:0016020">
    <property type="term" value="C:membrane"/>
    <property type="evidence" value="ECO:0007669"/>
    <property type="project" value="UniProtKB-SubCell"/>
</dbReference>
<dbReference type="Pfam" id="PF04116">
    <property type="entry name" value="FA_hydroxylase"/>
    <property type="match status" value="1"/>
</dbReference>
<evidence type="ECO:0000256" key="5">
    <source>
        <dbReference type="SAM" id="Phobius"/>
    </source>
</evidence>
<dbReference type="EC" id="1.-.-.-" evidence="7"/>
<feature type="transmembrane region" description="Helical" evidence="5">
    <location>
        <begin position="85"/>
        <end position="106"/>
    </location>
</feature>
<dbReference type="GO" id="GO:0008610">
    <property type="term" value="P:lipid biosynthetic process"/>
    <property type="evidence" value="ECO:0007669"/>
    <property type="project" value="InterPro"/>
</dbReference>
<protein>
    <submittedName>
        <fullName evidence="7">Sterol desaturase family protein</fullName>
        <ecNumber evidence="7">1.-.-.-</ecNumber>
    </submittedName>
</protein>
<proteinExistence type="predicted"/>
<evidence type="ECO:0000256" key="3">
    <source>
        <dbReference type="ARBA" id="ARBA00022989"/>
    </source>
</evidence>
<dbReference type="RefSeq" id="WP_369776392.1">
    <property type="nucleotide sequence ID" value="NZ_CP165727.1"/>
</dbReference>
<comment type="subcellular location">
    <subcellularLocation>
        <location evidence="1">Membrane</location>
    </subcellularLocation>
</comment>
<dbReference type="AlphaFoldDB" id="A0AB39XV22"/>
<keyword evidence="2 5" id="KW-0812">Transmembrane</keyword>
<keyword evidence="7" id="KW-0560">Oxidoreductase</keyword>
<evidence type="ECO:0000256" key="2">
    <source>
        <dbReference type="ARBA" id="ARBA00022692"/>
    </source>
</evidence>
<reference evidence="7" key="1">
    <citation type="submission" date="2024-08" db="EMBL/GenBank/DDBJ databases">
        <authorList>
            <person name="Yu S.T."/>
        </authorList>
    </citation>
    <scope>NUCLEOTIDE SEQUENCE</scope>
    <source>
        <strain evidence="7">R33</strain>
    </source>
</reference>
<dbReference type="InterPro" id="IPR006694">
    <property type="entry name" value="Fatty_acid_hydroxylase"/>
</dbReference>
<keyword evidence="3 5" id="KW-1133">Transmembrane helix</keyword>
<dbReference type="PANTHER" id="PTHR11863">
    <property type="entry name" value="STEROL DESATURASE"/>
    <property type="match status" value="1"/>
</dbReference>
<evidence type="ECO:0000313" key="7">
    <source>
        <dbReference type="EMBL" id="XDV61622.1"/>
    </source>
</evidence>
<evidence type="ECO:0000256" key="4">
    <source>
        <dbReference type="ARBA" id="ARBA00023136"/>
    </source>
</evidence>
<gene>
    <name evidence="7" type="ORF">AB5J51_00815</name>
</gene>
<name>A0AB39XV22_9ACTN</name>
<feature type="domain" description="Fatty acid hydroxylase" evidence="6">
    <location>
        <begin position="122"/>
        <end position="256"/>
    </location>
</feature>
<accession>A0AB39XV22</accession>
<dbReference type="GO" id="GO:0005506">
    <property type="term" value="F:iron ion binding"/>
    <property type="evidence" value="ECO:0007669"/>
    <property type="project" value="InterPro"/>
</dbReference>